<dbReference type="CDD" id="cd09610">
    <property type="entry name" value="M3B_PepF"/>
    <property type="match status" value="1"/>
</dbReference>
<dbReference type="EMBL" id="MGFJ01000014">
    <property type="protein sequence ID" value="OGM02815.1"/>
    <property type="molecule type" value="Genomic_DNA"/>
</dbReference>
<dbReference type="AlphaFoldDB" id="A0A1F7WLB9"/>
<keyword evidence="2 6" id="KW-0479">Metal-binding</keyword>
<organism evidence="9 10">
    <name type="scientific">Candidatus Woesebacteria bacterium GWA1_41_8</name>
    <dbReference type="NCBI Taxonomy" id="1802471"/>
    <lineage>
        <taxon>Bacteria</taxon>
        <taxon>Candidatus Woeseibacteriota</taxon>
    </lineage>
</organism>
<evidence type="ECO:0000256" key="1">
    <source>
        <dbReference type="ARBA" id="ARBA00022670"/>
    </source>
</evidence>
<keyword evidence="3 6" id="KW-0378">Hydrolase</keyword>
<evidence type="ECO:0008006" key="11">
    <source>
        <dbReference type="Google" id="ProtNLM"/>
    </source>
</evidence>
<evidence type="ECO:0000256" key="3">
    <source>
        <dbReference type="ARBA" id="ARBA00022801"/>
    </source>
</evidence>
<evidence type="ECO:0000259" key="7">
    <source>
        <dbReference type="Pfam" id="PF01432"/>
    </source>
</evidence>
<dbReference type="InterPro" id="IPR001567">
    <property type="entry name" value="Pept_M3A_M3B_dom"/>
</dbReference>
<evidence type="ECO:0000256" key="2">
    <source>
        <dbReference type="ARBA" id="ARBA00022723"/>
    </source>
</evidence>
<dbReference type="GO" id="GO:0046872">
    <property type="term" value="F:metal ion binding"/>
    <property type="evidence" value="ECO:0007669"/>
    <property type="project" value="UniProtKB-UniRule"/>
</dbReference>
<evidence type="ECO:0000313" key="10">
    <source>
        <dbReference type="Proteomes" id="UP000176198"/>
    </source>
</evidence>
<name>A0A1F7WLB9_9BACT</name>
<dbReference type="Pfam" id="PF08439">
    <property type="entry name" value="Peptidase_M3_N"/>
    <property type="match status" value="1"/>
</dbReference>
<evidence type="ECO:0000256" key="4">
    <source>
        <dbReference type="ARBA" id="ARBA00022833"/>
    </source>
</evidence>
<comment type="caution">
    <text evidence="9">The sequence shown here is derived from an EMBL/GenBank/DDBJ whole genome shotgun (WGS) entry which is preliminary data.</text>
</comment>
<accession>A0A1F7WLB9</accession>
<dbReference type="Proteomes" id="UP000176198">
    <property type="component" value="Unassembled WGS sequence"/>
</dbReference>
<dbReference type="Gene3D" id="1.10.1370.20">
    <property type="entry name" value="Oligoendopeptidase f, C-terminal domain"/>
    <property type="match status" value="1"/>
</dbReference>
<evidence type="ECO:0000256" key="5">
    <source>
        <dbReference type="ARBA" id="ARBA00023049"/>
    </source>
</evidence>
<dbReference type="STRING" id="1802471.A2115_01920"/>
<evidence type="ECO:0000313" key="9">
    <source>
        <dbReference type="EMBL" id="OGM02815.1"/>
    </source>
</evidence>
<comment type="similarity">
    <text evidence="6">Belongs to the peptidase M3 family.</text>
</comment>
<keyword evidence="4 6" id="KW-0862">Zinc</keyword>
<evidence type="ECO:0000256" key="6">
    <source>
        <dbReference type="RuleBase" id="RU003435"/>
    </source>
</evidence>
<dbReference type="SUPFAM" id="SSF55486">
    <property type="entry name" value="Metalloproteases ('zincins'), catalytic domain"/>
    <property type="match status" value="1"/>
</dbReference>
<comment type="cofactor">
    <cofactor evidence="6">
        <name>Zn(2+)</name>
        <dbReference type="ChEBI" id="CHEBI:29105"/>
    </cofactor>
    <text evidence="6">Binds 1 zinc ion.</text>
</comment>
<keyword evidence="1 6" id="KW-0645">Protease</keyword>
<feature type="domain" description="Oligopeptidase F N-terminal" evidence="8">
    <location>
        <begin position="114"/>
        <end position="173"/>
    </location>
</feature>
<gene>
    <name evidence="9" type="ORF">A2115_01920</name>
</gene>
<sequence>MKVKYKWDLTPLFKSDNDPKIEKLRASVNRHSNAFITKWANRSDYLTNPKTLKEALDDYEAWQKNWGEGSQEWYYFHLRKSLNETSPKIKARLNKIQEFGKKIENDIQFFTIKIAKTDKKTQKKFLSYKPLLPYKHFLERLFVHAEHLLSEPEEKLMNLKADPAHTNWVRMTNSFISKEERTVLTEPGKKTKKNFSDILSLLSSSPKKVRDSAADAFNDIMQVNVEIAENELNSILQDKKINDDLRGYKRPDSARHMADDMETDVVDALTSTVTNNFKISADFYKLKAKLFGVEKLEYHERNVPYGKIAKKYTYSEAVTLVDKVFSNLDQNFSDIFRGFVNGRIDVYPKTGKTGGAYCTYGLLTHPTYSLLNYTEKLNDVLTLAHEMGHGINFELIKASQNAINFGTTIATTEVASTFMEDFVLQELLEKAGDNLRLALMVMKLDTDISTIFRQVAFYNFEKELHAEFRKVGYLSHQAIGALFKKHMMSYMGPAVEQNEGSQNWWVYVSHFRSFFYVYSYASGMLIAKSLQASVKDDPEFILKVKGFLSAGLSDSPKNIFAKLGIDITKRQFWIPGIEEIKTLLDETEKLATKLGKI</sequence>
<evidence type="ECO:0000259" key="8">
    <source>
        <dbReference type="Pfam" id="PF08439"/>
    </source>
</evidence>
<keyword evidence="5 6" id="KW-0482">Metalloprotease</keyword>
<reference evidence="9 10" key="1">
    <citation type="journal article" date="2016" name="Nat. Commun.">
        <title>Thousands of microbial genomes shed light on interconnected biogeochemical processes in an aquifer system.</title>
        <authorList>
            <person name="Anantharaman K."/>
            <person name="Brown C.T."/>
            <person name="Hug L.A."/>
            <person name="Sharon I."/>
            <person name="Castelle C.J."/>
            <person name="Probst A.J."/>
            <person name="Thomas B.C."/>
            <person name="Singh A."/>
            <person name="Wilkins M.J."/>
            <person name="Karaoz U."/>
            <person name="Brodie E.L."/>
            <person name="Williams K.H."/>
            <person name="Hubbard S.S."/>
            <person name="Banfield J.F."/>
        </authorList>
    </citation>
    <scope>NUCLEOTIDE SEQUENCE [LARGE SCALE GENOMIC DNA]</scope>
</reference>
<proteinExistence type="inferred from homology"/>
<dbReference type="InterPro" id="IPR013647">
    <property type="entry name" value="OligopepF_N_dom"/>
</dbReference>
<dbReference type="Gene3D" id="1.20.140.70">
    <property type="entry name" value="Oligopeptidase f, N-terminal domain"/>
    <property type="match status" value="1"/>
</dbReference>
<protein>
    <recommendedName>
        <fullName evidence="11">Oligoendopeptidase F</fullName>
    </recommendedName>
</protein>
<dbReference type="GO" id="GO:0006508">
    <property type="term" value="P:proteolysis"/>
    <property type="evidence" value="ECO:0007669"/>
    <property type="project" value="UniProtKB-KW"/>
</dbReference>
<dbReference type="InterPro" id="IPR042088">
    <property type="entry name" value="OligoPept_F_C"/>
</dbReference>
<feature type="domain" description="Peptidase M3A/M3B catalytic" evidence="7">
    <location>
        <begin position="201"/>
        <end position="574"/>
    </location>
</feature>
<dbReference type="Pfam" id="PF01432">
    <property type="entry name" value="Peptidase_M3"/>
    <property type="match status" value="1"/>
</dbReference>
<dbReference type="GO" id="GO:0004222">
    <property type="term" value="F:metalloendopeptidase activity"/>
    <property type="evidence" value="ECO:0007669"/>
    <property type="project" value="InterPro"/>
</dbReference>